<organism evidence="2 3">
    <name type="scientific">Viridothelium virens</name>
    <name type="common">Speckled blister lichen</name>
    <name type="synonym">Trypethelium virens</name>
    <dbReference type="NCBI Taxonomy" id="1048519"/>
    <lineage>
        <taxon>Eukaryota</taxon>
        <taxon>Fungi</taxon>
        <taxon>Dikarya</taxon>
        <taxon>Ascomycota</taxon>
        <taxon>Pezizomycotina</taxon>
        <taxon>Dothideomycetes</taxon>
        <taxon>Dothideomycetes incertae sedis</taxon>
        <taxon>Trypetheliales</taxon>
        <taxon>Trypetheliaceae</taxon>
        <taxon>Viridothelium</taxon>
    </lineage>
</organism>
<keyword evidence="3" id="KW-1185">Reference proteome</keyword>
<evidence type="ECO:0000313" key="3">
    <source>
        <dbReference type="Proteomes" id="UP000800092"/>
    </source>
</evidence>
<feature type="compositionally biased region" description="Low complexity" evidence="1">
    <location>
        <begin position="107"/>
        <end position="133"/>
    </location>
</feature>
<reference evidence="2" key="1">
    <citation type="journal article" date="2020" name="Stud. Mycol.">
        <title>101 Dothideomycetes genomes: a test case for predicting lifestyles and emergence of pathogens.</title>
        <authorList>
            <person name="Haridas S."/>
            <person name="Albert R."/>
            <person name="Binder M."/>
            <person name="Bloem J."/>
            <person name="Labutti K."/>
            <person name="Salamov A."/>
            <person name="Andreopoulos B."/>
            <person name="Baker S."/>
            <person name="Barry K."/>
            <person name="Bills G."/>
            <person name="Bluhm B."/>
            <person name="Cannon C."/>
            <person name="Castanera R."/>
            <person name="Culley D."/>
            <person name="Daum C."/>
            <person name="Ezra D."/>
            <person name="Gonzalez J."/>
            <person name="Henrissat B."/>
            <person name="Kuo A."/>
            <person name="Liang C."/>
            <person name="Lipzen A."/>
            <person name="Lutzoni F."/>
            <person name="Magnuson J."/>
            <person name="Mondo S."/>
            <person name="Nolan M."/>
            <person name="Ohm R."/>
            <person name="Pangilinan J."/>
            <person name="Park H.-J."/>
            <person name="Ramirez L."/>
            <person name="Alfaro M."/>
            <person name="Sun H."/>
            <person name="Tritt A."/>
            <person name="Yoshinaga Y."/>
            <person name="Zwiers L.-H."/>
            <person name="Turgeon B."/>
            <person name="Goodwin S."/>
            <person name="Spatafora J."/>
            <person name="Crous P."/>
            <person name="Grigoriev I."/>
        </authorList>
    </citation>
    <scope>NUCLEOTIDE SEQUENCE</scope>
    <source>
        <strain evidence="2">Tuck. ex Michener</strain>
    </source>
</reference>
<protein>
    <submittedName>
        <fullName evidence="2">Uncharacterized protein</fullName>
    </submittedName>
</protein>
<feature type="compositionally biased region" description="Polar residues" evidence="1">
    <location>
        <begin position="9"/>
        <end position="20"/>
    </location>
</feature>
<dbReference type="EMBL" id="ML991791">
    <property type="protein sequence ID" value="KAF2235396.1"/>
    <property type="molecule type" value="Genomic_DNA"/>
</dbReference>
<feature type="compositionally biased region" description="Low complexity" evidence="1">
    <location>
        <begin position="143"/>
        <end position="158"/>
    </location>
</feature>
<accession>A0A6A6HB99</accession>
<feature type="region of interest" description="Disordered" evidence="1">
    <location>
        <begin position="1"/>
        <end position="259"/>
    </location>
</feature>
<feature type="compositionally biased region" description="Pro residues" evidence="1">
    <location>
        <begin position="36"/>
        <end position="51"/>
    </location>
</feature>
<feature type="compositionally biased region" description="Low complexity" evidence="1">
    <location>
        <begin position="62"/>
        <end position="74"/>
    </location>
</feature>
<evidence type="ECO:0000313" key="2">
    <source>
        <dbReference type="EMBL" id="KAF2235396.1"/>
    </source>
</evidence>
<gene>
    <name evidence="2" type="ORF">EV356DRAFT_500250</name>
</gene>
<dbReference type="Proteomes" id="UP000800092">
    <property type="component" value="Unassembled WGS sequence"/>
</dbReference>
<evidence type="ECO:0000256" key="1">
    <source>
        <dbReference type="SAM" id="MobiDB-lite"/>
    </source>
</evidence>
<dbReference type="AlphaFoldDB" id="A0A6A6HB99"/>
<sequence length="283" mass="29686">MPGLVPPKASSSTATAQTPESMVISRMRRSASPRSFPSPPELPPEVPPKLPPRSSARPHLSPGPSSSTSGNTYYLPPLDFGRGEGHSSLSTDSNKDLATAFQSMQIPRSSPRPSTSASPSRSSTSTSRTDAAAPPLPRVSSIAGPARRVGGRRVAPARSAQMQARRTSTPRIVIDSSAATSSPARPSTAAPALAPAPAPAPATSVSGGGGKRPVWLCKNCGNPAHKHEDGEDDDADERGSINSSNYEGSDAEIVEDVRRIPIYKYNEKPKLVDIKGPKKKKDE</sequence>
<name>A0A6A6HB99_VIRVR</name>
<feature type="compositionally biased region" description="Low complexity" evidence="1">
    <location>
        <begin position="176"/>
        <end position="193"/>
    </location>
</feature>
<feature type="compositionally biased region" description="Polar residues" evidence="1">
    <location>
        <begin position="160"/>
        <end position="170"/>
    </location>
</feature>
<proteinExistence type="predicted"/>